<reference evidence="2 3" key="1">
    <citation type="submission" date="2013-09" db="EMBL/GenBank/DDBJ databases">
        <title>Whole genome sequencing of Halarchaeum acidiphilum strain MH1-52-1.</title>
        <authorList>
            <person name="Shimane Y."/>
            <person name="Minegishi H."/>
            <person name="Nishi S."/>
            <person name="Echigo A."/>
            <person name="Shuto A."/>
            <person name="Konishi M."/>
            <person name="Ito T."/>
            <person name="Ohkuma M."/>
            <person name="Ohta Y."/>
            <person name="Nagano Y."/>
            <person name="Tsubouchi T."/>
            <person name="Mori K."/>
            <person name="Usui K."/>
            <person name="Kamekura M."/>
            <person name="Usami R."/>
            <person name="Takaki Y."/>
            <person name="Hatada Y."/>
        </authorList>
    </citation>
    <scope>NUCLEOTIDE SEQUENCE [LARGE SCALE GENOMIC DNA]</scope>
    <source>
        <strain evidence="2 3">JCM 16109</strain>
    </source>
</reference>
<keyword evidence="3" id="KW-1185">Reference proteome</keyword>
<name>U2YXV4_9EURY</name>
<accession>U2YXV4</accession>
<organism evidence="2 3">
    <name type="scientific">Halarchaeum acidiphilum MH1-52-1</name>
    <dbReference type="NCBI Taxonomy" id="1261545"/>
    <lineage>
        <taxon>Archaea</taxon>
        <taxon>Methanobacteriati</taxon>
        <taxon>Methanobacteriota</taxon>
        <taxon>Stenosarchaea group</taxon>
        <taxon>Halobacteria</taxon>
        <taxon>Halobacteriales</taxon>
        <taxon>Halobacteriaceae</taxon>
    </lineage>
</organism>
<gene>
    <name evidence="2" type="ORF">MBEHAL_2645</name>
</gene>
<protein>
    <submittedName>
        <fullName evidence="2">Uncharacterized protein</fullName>
    </submittedName>
</protein>
<comment type="caution">
    <text evidence="2">The sequence shown here is derived from an EMBL/GenBank/DDBJ whole genome shotgun (WGS) entry which is preliminary data.</text>
</comment>
<dbReference type="EMBL" id="BATA01000123">
    <property type="protein sequence ID" value="GAD53885.1"/>
    <property type="molecule type" value="Genomic_DNA"/>
</dbReference>
<dbReference type="AlphaFoldDB" id="U2YXV4"/>
<feature type="region of interest" description="Disordered" evidence="1">
    <location>
        <begin position="1"/>
        <end position="31"/>
    </location>
</feature>
<evidence type="ECO:0000313" key="3">
    <source>
        <dbReference type="Proteomes" id="UP000016986"/>
    </source>
</evidence>
<evidence type="ECO:0000256" key="1">
    <source>
        <dbReference type="SAM" id="MobiDB-lite"/>
    </source>
</evidence>
<sequence length="51" mass="5471">MPRADEAFLSDSVPSRRDECGRFPRGGVGQPSWSAFAGPTLAFGFDSPSPR</sequence>
<proteinExistence type="predicted"/>
<dbReference type="Proteomes" id="UP000016986">
    <property type="component" value="Unassembled WGS sequence"/>
</dbReference>
<evidence type="ECO:0000313" key="2">
    <source>
        <dbReference type="EMBL" id="GAD53885.1"/>
    </source>
</evidence>